<feature type="transmembrane region" description="Helical" evidence="5">
    <location>
        <begin position="58"/>
        <end position="78"/>
    </location>
</feature>
<reference evidence="8 9" key="1">
    <citation type="journal article" date="2014" name="Genome Announc.">
        <title>Draft Genome Sequence of the Haloacid-Degrading Burkholderia caribensis Strain MBA4.</title>
        <authorList>
            <person name="Pan Y."/>
            <person name="Kong K.F."/>
            <person name="Tsang J.S."/>
        </authorList>
    </citation>
    <scope>NUCLEOTIDE SEQUENCE [LARGE SCALE GENOMIC DNA]</scope>
    <source>
        <strain evidence="8 9">MBA4</strain>
    </source>
</reference>
<name>A0A0N7JVG7_9BURK</name>
<feature type="transmembrane region" description="Helical" evidence="5">
    <location>
        <begin position="106"/>
        <end position="123"/>
    </location>
</feature>
<evidence type="ECO:0000256" key="3">
    <source>
        <dbReference type="ARBA" id="ARBA00022989"/>
    </source>
</evidence>
<comment type="subcellular location">
    <subcellularLocation>
        <location evidence="1">Membrane</location>
        <topology evidence="1">Multi-pass membrane protein</topology>
    </subcellularLocation>
</comment>
<feature type="transmembrane region" description="Helical" evidence="5">
    <location>
        <begin position="368"/>
        <end position="390"/>
    </location>
</feature>
<evidence type="ECO:0000256" key="4">
    <source>
        <dbReference type="ARBA" id="ARBA00023136"/>
    </source>
</evidence>
<evidence type="ECO:0000256" key="1">
    <source>
        <dbReference type="ARBA" id="ARBA00004141"/>
    </source>
</evidence>
<dbReference type="GO" id="GO:0016020">
    <property type="term" value="C:membrane"/>
    <property type="evidence" value="ECO:0007669"/>
    <property type="project" value="UniProtKB-SubCell"/>
</dbReference>
<keyword evidence="3 5" id="KW-1133">Transmembrane helix</keyword>
<feature type="transmembrane region" description="Helical" evidence="5">
    <location>
        <begin position="189"/>
        <end position="212"/>
    </location>
</feature>
<dbReference type="Pfam" id="PF00916">
    <property type="entry name" value="Sulfate_transp"/>
    <property type="match status" value="1"/>
</dbReference>
<feature type="transmembrane region" description="Helical" evidence="5">
    <location>
        <begin position="309"/>
        <end position="331"/>
    </location>
</feature>
<dbReference type="InterPro" id="IPR011547">
    <property type="entry name" value="SLC26A/SulP_dom"/>
</dbReference>
<feature type="transmembrane region" description="Helical" evidence="5">
    <location>
        <begin position="219"/>
        <end position="237"/>
    </location>
</feature>
<feature type="domain" description="SLC26A/SulP transporter" evidence="6">
    <location>
        <begin position="54"/>
        <end position="406"/>
    </location>
</feature>
<dbReference type="Gene3D" id="3.30.750.24">
    <property type="entry name" value="STAS domain"/>
    <property type="match status" value="1"/>
</dbReference>
<dbReference type="KEGG" id="bcai:K788_0004626"/>
<dbReference type="InterPro" id="IPR002645">
    <property type="entry name" value="STAS_dom"/>
</dbReference>
<feature type="transmembrane region" description="Helical" evidence="5">
    <location>
        <begin position="159"/>
        <end position="177"/>
    </location>
</feature>
<proteinExistence type="predicted"/>
<feature type="transmembrane region" description="Helical" evidence="5">
    <location>
        <begin position="343"/>
        <end position="361"/>
    </location>
</feature>
<evidence type="ECO:0000313" key="8">
    <source>
        <dbReference type="EMBL" id="ALL69165.1"/>
    </source>
</evidence>
<feature type="transmembrane region" description="Helical" evidence="5">
    <location>
        <begin position="84"/>
        <end position="101"/>
    </location>
</feature>
<evidence type="ECO:0000259" key="6">
    <source>
        <dbReference type="Pfam" id="PF00916"/>
    </source>
</evidence>
<dbReference type="EMBL" id="CP012747">
    <property type="protein sequence ID" value="ALL69165.1"/>
    <property type="molecule type" value="Genomic_DNA"/>
</dbReference>
<dbReference type="Pfam" id="PF01740">
    <property type="entry name" value="STAS"/>
    <property type="match status" value="1"/>
</dbReference>
<evidence type="ECO:0000259" key="7">
    <source>
        <dbReference type="Pfam" id="PF01740"/>
    </source>
</evidence>
<dbReference type="AlphaFoldDB" id="A0A0N7JVG7"/>
<evidence type="ECO:0000313" key="9">
    <source>
        <dbReference type="Proteomes" id="UP000019146"/>
    </source>
</evidence>
<dbReference type="SUPFAM" id="SSF52091">
    <property type="entry name" value="SpoIIaa-like"/>
    <property type="match status" value="1"/>
</dbReference>
<feature type="domain" description="STAS" evidence="7">
    <location>
        <begin position="456"/>
        <end position="529"/>
    </location>
</feature>
<gene>
    <name evidence="8" type="ORF">K788_0004626</name>
</gene>
<accession>A0A0N7JVG7</accession>
<keyword evidence="4 5" id="KW-0472">Membrane</keyword>
<feature type="transmembrane region" description="Helical" evidence="5">
    <location>
        <begin position="402"/>
        <end position="433"/>
    </location>
</feature>
<sequence>MHAMSVMHSKGALQSVQLRLRERVLLDRAPIRSYNKMQDRSFNRISDTFRFSSLRGDVLAGLTSSFALVPECIAFALVAHLNPLMGLYGAFFICTITALFGGRPGMISGAAGSMAVVIVALVVQHGPQYLFATVVLGGLLMMLFGALRLGKLIRMVPHPVMLGFVNGLAIIIAMAQFEHFKQASSQGSVWLHGHALWLMGGLVALTMAIAYGLPRLTKAVPPALAAIVGVGVLSQLLHLPTRTLGDMAHIAGGLPAFSLPDVPLDLDTLRIIFPYAALMSMVGLLETLLTLNLTDELTASRGQRDRECIALGAANIVSGLFGAMGGCAMIGQTVINLGSGGRSRVSGVTSGVMILLFILFLSPLIERIPLAALVGVMFVVAQQTFSWGSLRALKKVPRSDALVIVAVTIITVFTDLATAVLCGIVVSALSFAWQHASEIRSETLDGAAGETTHVPRGTLFFASIAHFHALFDPHRDAANVTLDCRHLHCADHSAIAALEALHARYAKLGKRLRLINLSVRNRRLLQRADAGVVMLQEGN</sequence>
<dbReference type="InterPro" id="IPR036513">
    <property type="entry name" value="STAS_dom_sf"/>
</dbReference>
<dbReference type="PANTHER" id="PTHR43310:SF1">
    <property type="entry name" value="SULFATE TRANSPORTER YBAR-RELATED"/>
    <property type="match status" value="1"/>
</dbReference>
<feature type="transmembrane region" description="Helical" evidence="5">
    <location>
        <begin position="129"/>
        <end position="147"/>
    </location>
</feature>
<feature type="transmembrane region" description="Helical" evidence="5">
    <location>
        <begin position="271"/>
        <end position="289"/>
    </location>
</feature>
<evidence type="ECO:0000256" key="2">
    <source>
        <dbReference type="ARBA" id="ARBA00022692"/>
    </source>
</evidence>
<dbReference type="InterPro" id="IPR052706">
    <property type="entry name" value="Membrane-Transporter-like"/>
</dbReference>
<evidence type="ECO:0000256" key="5">
    <source>
        <dbReference type="SAM" id="Phobius"/>
    </source>
</evidence>
<protein>
    <submittedName>
        <fullName evidence="8">Sulfate permease</fullName>
    </submittedName>
</protein>
<dbReference type="CDD" id="cd07042">
    <property type="entry name" value="STAS_SulP_like_sulfate_transporter"/>
    <property type="match status" value="1"/>
</dbReference>
<keyword evidence="2 5" id="KW-0812">Transmembrane</keyword>
<dbReference type="PANTHER" id="PTHR43310">
    <property type="entry name" value="SULFATE TRANSPORTER YBAR-RELATED"/>
    <property type="match status" value="1"/>
</dbReference>
<organism evidence="8 9">
    <name type="scientific">Paraburkholderia caribensis MBA4</name>
    <dbReference type="NCBI Taxonomy" id="1323664"/>
    <lineage>
        <taxon>Bacteria</taxon>
        <taxon>Pseudomonadati</taxon>
        <taxon>Pseudomonadota</taxon>
        <taxon>Betaproteobacteria</taxon>
        <taxon>Burkholderiales</taxon>
        <taxon>Burkholderiaceae</taxon>
        <taxon>Paraburkholderia</taxon>
    </lineage>
</organism>
<dbReference type="Proteomes" id="UP000019146">
    <property type="component" value="Chromosome 2"/>
</dbReference>